<feature type="domain" description="Methyltransferase" evidence="1">
    <location>
        <begin position="45"/>
        <end position="159"/>
    </location>
</feature>
<dbReference type="EC" id="2.1.1.222" evidence="2"/>
<reference evidence="2 3" key="1">
    <citation type="submission" date="2019-02" db="EMBL/GenBank/DDBJ databases">
        <title>Deep-cultivation of Planctomycetes and their phenomic and genomic characterization uncovers novel biology.</title>
        <authorList>
            <person name="Wiegand S."/>
            <person name="Jogler M."/>
            <person name="Boedeker C."/>
            <person name="Pinto D."/>
            <person name="Vollmers J."/>
            <person name="Rivas-Marin E."/>
            <person name="Kohn T."/>
            <person name="Peeters S.H."/>
            <person name="Heuer A."/>
            <person name="Rast P."/>
            <person name="Oberbeckmann S."/>
            <person name="Bunk B."/>
            <person name="Jeske O."/>
            <person name="Meyerdierks A."/>
            <person name="Storesund J.E."/>
            <person name="Kallscheuer N."/>
            <person name="Luecker S."/>
            <person name="Lage O.M."/>
            <person name="Pohl T."/>
            <person name="Merkel B.J."/>
            <person name="Hornburger P."/>
            <person name="Mueller R.-W."/>
            <person name="Bruemmer F."/>
            <person name="Labrenz M."/>
            <person name="Spormann A.M."/>
            <person name="Op Den Camp H."/>
            <person name="Overmann J."/>
            <person name="Amann R."/>
            <person name="Jetten M.S.M."/>
            <person name="Mascher T."/>
            <person name="Medema M.H."/>
            <person name="Devos D.P."/>
            <person name="Kaster A.-K."/>
            <person name="Ovreas L."/>
            <person name="Rohde M."/>
            <person name="Galperin M.Y."/>
            <person name="Jogler C."/>
        </authorList>
    </citation>
    <scope>NUCLEOTIDE SEQUENCE [LARGE SCALE GENOMIC DNA]</scope>
    <source>
        <strain evidence="2 3">CA85</strain>
    </source>
</reference>
<dbReference type="CDD" id="cd02440">
    <property type="entry name" value="AdoMet_MTases"/>
    <property type="match status" value="1"/>
</dbReference>
<proteinExistence type="predicted"/>
<keyword evidence="2" id="KW-0808">Transferase</keyword>
<protein>
    <submittedName>
        <fullName evidence="2">Ubiquinone biosynthesis O-methyltransferase</fullName>
        <ecNumber evidence="2">2.1.1.222</ecNumber>
    </submittedName>
</protein>
<dbReference type="Gene3D" id="3.40.50.150">
    <property type="entry name" value="Vaccinia Virus protein VP39"/>
    <property type="match status" value="1"/>
</dbReference>
<keyword evidence="2" id="KW-0830">Ubiquinone</keyword>
<dbReference type="SUPFAM" id="SSF53335">
    <property type="entry name" value="S-adenosyl-L-methionine-dependent methyltransferases"/>
    <property type="match status" value="1"/>
</dbReference>
<dbReference type="Pfam" id="PF13847">
    <property type="entry name" value="Methyltransf_31"/>
    <property type="match status" value="1"/>
</dbReference>
<dbReference type="PANTHER" id="PTHR43861">
    <property type="entry name" value="TRANS-ACONITATE 2-METHYLTRANSFERASE-RELATED"/>
    <property type="match status" value="1"/>
</dbReference>
<dbReference type="AlphaFoldDB" id="A0A5C5YG35"/>
<evidence type="ECO:0000313" key="3">
    <source>
        <dbReference type="Proteomes" id="UP000318053"/>
    </source>
</evidence>
<dbReference type="InterPro" id="IPR025714">
    <property type="entry name" value="Methyltranfer_dom"/>
</dbReference>
<dbReference type="EMBL" id="SJPK01000002">
    <property type="protein sequence ID" value="TWT74310.1"/>
    <property type="molecule type" value="Genomic_DNA"/>
</dbReference>
<evidence type="ECO:0000259" key="1">
    <source>
        <dbReference type="Pfam" id="PF13847"/>
    </source>
</evidence>
<keyword evidence="3" id="KW-1185">Reference proteome</keyword>
<keyword evidence="2" id="KW-0489">Methyltransferase</keyword>
<name>A0A5C5YG35_9BACT</name>
<dbReference type="GO" id="GO:0102208">
    <property type="term" value="F:2-polyprenyl-6-hydroxyphenol methylase activity"/>
    <property type="evidence" value="ECO:0007669"/>
    <property type="project" value="UniProtKB-EC"/>
</dbReference>
<dbReference type="InterPro" id="IPR029063">
    <property type="entry name" value="SAM-dependent_MTases_sf"/>
</dbReference>
<dbReference type="Proteomes" id="UP000318053">
    <property type="component" value="Unassembled WGS sequence"/>
</dbReference>
<evidence type="ECO:0000313" key="2">
    <source>
        <dbReference type="EMBL" id="TWT74310.1"/>
    </source>
</evidence>
<organism evidence="2 3">
    <name type="scientific">Allorhodopirellula solitaria</name>
    <dbReference type="NCBI Taxonomy" id="2527987"/>
    <lineage>
        <taxon>Bacteria</taxon>
        <taxon>Pseudomonadati</taxon>
        <taxon>Planctomycetota</taxon>
        <taxon>Planctomycetia</taxon>
        <taxon>Pirellulales</taxon>
        <taxon>Pirellulaceae</taxon>
        <taxon>Allorhodopirellula</taxon>
    </lineage>
</organism>
<gene>
    <name evidence="2" type="primary">ubiG_1</name>
    <name evidence="2" type="ORF">CA85_11970</name>
</gene>
<sequence length="236" mass="25760">MLSRVCEPPADDPKQEAEIYREMDHRDVNRRFVLDLFEGGGVGPRVLDLGCGPALIPILLCEYVEETKAGDLADLEVLGVDNCVEMLELARVEIELAGRLRGIQLEQADLSDDESLQTDLADTVICNTVLHHLDDPSTALRLALRALRPGGRVFIRDLVRPESDAEVERLVALHGGAADNEVAGISPPQLLRQSLHAALNLSEIRDLVSGLGMDADCVNMTSDRHWTIDGRCPGIA</sequence>
<dbReference type="GO" id="GO:0032259">
    <property type="term" value="P:methylation"/>
    <property type="evidence" value="ECO:0007669"/>
    <property type="project" value="UniProtKB-KW"/>
</dbReference>
<comment type="caution">
    <text evidence="2">The sequence shown here is derived from an EMBL/GenBank/DDBJ whole genome shotgun (WGS) entry which is preliminary data.</text>
</comment>
<dbReference type="RefSeq" id="WP_146390304.1">
    <property type="nucleotide sequence ID" value="NZ_SJPK01000002.1"/>
</dbReference>
<dbReference type="OrthoDB" id="9778766at2"/>
<accession>A0A5C5YG35</accession>